<sequence length="58" mass="6516">MYRGGLVIVRCNSGPSVRHADDGALPTVPSLLVDTVDCENQDRLAKTLRGQRRLPRRW</sequence>
<accession>D8LTS3</accession>
<dbReference type="AlphaFoldDB" id="D8LTS3"/>
<reference evidence="1 2" key="1">
    <citation type="journal article" date="2010" name="Nature">
        <title>The Ectocarpus genome and the independent evolution of multicellularity in brown algae.</title>
        <authorList>
            <person name="Cock J.M."/>
            <person name="Sterck L."/>
            <person name="Rouze P."/>
            <person name="Scornet D."/>
            <person name="Allen A.E."/>
            <person name="Amoutzias G."/>
            <person name="Anthouard V."/>
            <person name="Artiguenave F."/>
            <person name="Aury J.M."/>
            <person name="Badger J.H."/>
            <person name="Beszteri B."/>
            <person name="Billiau K."/>
            <person name="Bonnet E."/>
            <person name="Bothwell J.H."/>
            <person name="Bowler C."/>
            <person name="Boyen C."/>
            <person name="Brownlee C."/>
            <person name="Carrano C.J."/>
            <person name="Charrier B."/>
            <person name="Cho G.Y."/>
            <person name="Coelho S.M."/>
            <person name="Collen J."/>
            <person name="Corre E."/>
            <person name="Da Silva C."/>
            <person name="Delage L."/>
            <person name="Delaroque N."/>
            <person name="Dittami S.M."/>
            <person name="Doulbeau S."/>
            <person name="Elias M."/>
            <person name="Farnham G."/>
            <person name="Gachon C.M."/>
            <person name="Gschloessl B."/>
            <person name="Heesch S."/>
            <person name="Jabbari K."/>
            <person name="Jubin C."/>
            <person name="Kawai H."/>
            <person name="Kimura K."/>
            <person name="Kloareg B."/>
            <person name="Kupper F.C."/>
            <person name="Lang D."/>
            <person name="Le Bail A."/>
            <person name="Leblanc C."/>
            <person name="Lerouge P."/>
            <person name="Lohr M."/>
            <person name="Lopez P.J."/>
            <person name="Martens C."/>
            <person name="Maumus F."/>
            <person name="Michel G."/>
            <person name="Miranda-Saavedra D."/>
            <person name="Morales J."/>
            <person name="Moreau H."/>
            <person name="Motomura T."/>
            <person name="Nagasato C."/>
            <person name="Napoli C.A."/>
            <person name="Nelson D.R."/>
            <person name="Nyvall-Collen P."/>
            <person name="Peters A.F."/>
            <person name="Pommier C."/>
            <person name="Potin P."/>
            <person name="Poulain J."/>
            <person name="Quesneville H."/>
            <person name="Read B."/>
            <person name="Rensing S.A."/>
            <person name="Ritter A."/>
            <person name="Rousvoal S."/>
            <person name="Samanta M."/>
            <person name="Samson G."/>
            <person name="Schroeder D.C."/>
            <person name="Segurens B."/>
            <person name="Strittmatter M."/>
            <person name="Tonon T."/>
            <person name="Tregear J.W."/>
            <person name="Valentin K."/>
            <person name="von Dassow P."/>
            <person name="Yamagishi T."/>
            <person name="Van de Peer Y."/>
            <person name="Wincker P."/>
        </authorList>
    </citation>
    <scope>NUCLEOTIDE SEQUENCE [LARGE SCALE GENOMIC DNA]</scope>
    <source>
        <strain evidence="2">Ec32 / CCAP1310/4</strain>
    </source>
</reference>
<evidence type="ECO:0000313" key="1">
    <source>
        <dbReference type="EMBL" id="CBN73970.1"/>
    </source>
</evidence>
<dbReference type="Proteomes" id="UP000002630">
    <property type="component" value="Linkage Group LG07"/>
</dbReference>
<dbReference type="EMBL" id="FN649732">
    <property type="protein sequence ID" value="CBN73970.1"/>
    <property type="molecule type" value="Genomic_DNA"/>
</dbReference>
<proteinExistence type="predicted"/>
<keyword evidence="2" id="KW-1185">Reference proteome</keyword>
<gene>
    <name evidence="1" type="ORF">Esi_0009_0136</name>
</gene>
<evidence type="ECO:0000313" key="2">
    <source>
        <dbReference type="Proteomes" id="UP000002630"/>
    </source>
</evidence>
<name>D8LTS3_ECTSI</name>
<dbReference type="InParanoid" id="D8LTS3"/>
<organism evidence="1 2">
    <name type="scientific">Ectocarpus siliculosus</name>
    <name type="common">Brown alga</name>
    <name type="synonym">Conferva siliculosa</name>
    <dbReference type="NCBI Taxonomy" id="2880"/>
    <lineage>
        <taxon>Eukaryota</taxon>
        <taxon>Sar</taxon>
        <taxon>Stramenopiles</taxon>
        <taxon>Ochrophyta</taxon>
        <taxon>PX clade</taxon>
        <taxon>Phaeophyceae</taxon>
        <taxon>Ectocarpales</taxon>
        <taxon>Ectocarpaceae</taxon>
        <taxon>Ectocarpus</taxon>
    </lineage>
</organism>
<protein>
    <submittedName>
        <fullName evidence="1">Uncharacterized protein</fullName>
    </submittedName>
</protein>
<dbReference type="EMBL" id="FN649137">
    <property type="protein sequence ID" value="CBN73970.1"/>
    <property type="molecule type" value="Genomic_DNA"/>
</dbReference>